<dbReference type="STRING" id="1619046.US42_C0016G0022"/>
<dbReference type="AlphaFoldDB" id="A0A0G0GAM2"/>
<reference evidence="1 2" key="1">
    <citation type="journal article" date="2015" name="Nature">
        <title>rRNA introns, odd ribosomes, and small enigmatic genomes across a large radiation of phyla.</title>
        <authorList>
            <person name="Brown C.T."/>
            <person name="Hug L.A."/>
            <person name="Thomas B.C."/>
            <person name="Sharon I."/>
            <person name="Castelle C.J."/>
            <person name="Singh A."/>
            <person name="Wilkins M.J."/>
            <person name="Williams K.H."/>
            <person name="Banfield J.F."/>
        </authorList>
    </citation>
    <scope>NUCLEOTIDE SEQUENCE [LARGE SCALE GENOMIC DNA]</scope>
</reference>
<name>A0A0G0GAM2_9BACT</name>
<proteinExistence type="predicted"/>
<evidence type="ECO:0000313" key="2">
    <source>
        <dbReference type="Proteomes" id="UP000034849"/>
    </source>
</evidence>
<organism evidence="1 2">
    <name type="scientific">Candidatus Magasanikbacteria bacterium GW2011_GWC2_37_14</name>
    <dbReference type="NCBI Taxonomy" id="1619046"/>
    <lineage>
        <taxon>Bacteria</taxon>
        <taxon>Candidatus Magasanikiibacteriota</taxon>
    </lineage>
</organism>
<dbReference type="Proteomes" id="UP000034849">
    <property type="component" value="Unassembled WGS sequence"/>
</dbReference>
<comment type="caution">
    <text evidence="1">The sequence shown here is derived from an EMBL/GenBank/DDBJ whole genome shotgun (WGS) entry which is preliminary data.</text>
</comment>
<gene>
    <name evidence="1" type="ORF">US42_C0016G0022</name>
</gene>
<dbReference type="EMBL" id="LBSX01000016">
    <property type="protein sequence ID" value="KKQ27037.1"/>
    <property type="molecule type" value="Genomic_DNA"/>
</dbReference>
<sequence>MAQEPQLGQLDYLTVFINKILDEAGMETMAEELRDEFVPKFVAEAYTRLGLALFPLLNKEQLEAYGKLMERDDVEDSMVFDFWKTSLPNFEQLVQTTLNQFATELKNNLQK</sequence>
<dbReference type="InterPro" id="IPR043722">
    <property type="entry name" value="DUF5663"/>
</dbReference>
<protein>
    <submittedName>
        <fullName evidence="1">Uncharacterized protein</fullName>
    </submittedName>
</protein>
<dbReference type="Pfam" id="PF18908">
    <property type="entry name" value="DUF5663"/>
    <property type="match status" value="1"/>
</dbReference>
<accession>A0A0G0GAM2</accession>
<evidence type="ECO:0000313" key="1">
    <source>
        <dbReference type="EMBL" id="KKQ27037.1"/>
    </source>
</evidence>